<organism evidence="1 2">
    <name type="scientific">Streptomonospora litoralis</name>
    <dbReference type="NCBI Taxonomy" id="2498135"/>
    <lineage>
        <taxon>Bacteria</taxon>
        <taxon>Bacillati</taxon>
        <taxon>Actinomycetota</taxon>
        <taxon>Actinomycetes</taxon>
        <taxon>Streptosporangiales</taxon>
        <taxon>Nocardiopsidaceae</taxon>
        <taxon>Streptomonospora</taxon>
    </lineage>
</organism>
<dbReference type="Pfam" id="PF13830">
    <property type="entry name" value="DUF4192"/>
    <property type="match status" value="1"/>
</dbReference>
<gene>
    <name evidence="1" type="ORF">EKD16_18105</name>
</gene>
<dbReference type="EMBL" id="CP036455">
    <property type="protein sequence ID" value="QBI55385.1"/>
    <property type="molecule type" value="Genomic_DNA"/>
</dbReference>
<dbReference type="KEGG" id="strr:EKD16_18105"/>
<name>A0A4P6Q427_9ACTN</name>
<dbReference type="Proteomes" id="UP000292235">
    <property type="component" value="Chromosome"/>
</dbReference>
<evidence type="ECO:0008006" key="3">
    <source>
        <dbReference type="Google" id="ProtNLM"/>
    </source>
</evidence>
<protein>
    <recommendedName>
        <fullName evidence="3">DUF4192 domain-containing protein</fullName>
    </recommendedName>
</protein>
<reference evidence="1 2" key="1">
    <citation type="submission" date="2019-02" db="EMBL/GenBank/DDBJ databases">
        <authorList>
            <person name="Khodamoradi S."/>
            <person name="Hahnke R.L."/>
            <person name="Kaempfer P."/>
            <person name="Schumann P."/>
            <person name="Rohde M."/>
            <person name="Steinert M."/>
            <person name="Luzhetskyy A."/>
            <person name="Wink J."/>
            <person name="Ruckert C."/>
        </authorList>
    </citation>
    <scope>NUCLEOTIDE SEQUENCE [LARGE SCALE GENOMIC DNA]</scope>
    <source>
        <strain evidence="1 2">M2</strain>
    </source>
</reference>
<keyword evidence="2" id="KW-1185">Reference proteome</keyword>
<evidence type="ECO:0000313" key="2">
    <source>
        <dbReference type="Proteomes" id="UP000292235"/>
    </source>
</evidence>
<accession>A0A4P6Q427</accession>
<evidence type="ECO:0000313" key="1">
    <source>
        <dbReference type="EMBL" id="QBI55385.1"/>
    </source>
</evidence>
<sequence>MKKNPESPQIPARLTLTGPHDILAAVPYILGYHPREALIVLGLRGDPPRLHTTLRRDLATGAGASVDEAAESMAAALYTEGCTTALAAGYGPAAEVTRQIDALRTGAERAGIAVREALRVDQGRYWSYLCHEPDCCPPDGVVFDPAVSAVAATAVANGLTAWPSREHVRAHLAPVEGARRERMRASTRAAEERAARLRSGAEPGGRDIFGPRFRAEGARVVRAAVGAAVRGEPPADPDRIAWLSVLLACLRVRDEAWVLIDQEDAAAQQELWRLVLRYAEPGYRPAPGALLAVTAWARGDTALAEAALERVWEADPSYSMAALVHRALRAGLAWQGFPADRLESAWPLEDP</sequence>
<proteinExistence type="predicted"/>
<dbReference type="RefSeq" id="WP_131099400.1">
    <property type="nucleotide sequence ID" value="NZ_CP036455.1"/>
</dbReference>
<dbReference type="AlphaFoldDB" id="A0A4P6Q427"/>
<dbReference type="OrthoDB" id="3264463at2"/>
<dbReference type="InterPro" id="IPR025447">
    <property type="entry name" value="DUF4192"/>
</dbReference>